<evidence type="ECO:0000313" key="8">
    <source>
        <dbReference type="Proteomes" id="UP001562425"/>
    </source>
</evidence>
<protein>
    <submittedName>
        <fullName evidence="7">Uncharacterized protein</fullName>
    </submittedName>
</protein>
<evidence type="ECO:0000256" key="1">
    <source>
        <dbReference type="ARBA" id="ARBA00004613"/>
    </source>
</evidence>
<dbReference type="CDD" id="cd23992">
    <property type="entry name" value="PBP_GOBP"/>
    <property type="match status" value="1"/>
</dbReference>
<name>A0ABD1CPT4_CULPP</name>
<evidence type="ECO:0000256" key="4">
    <source>
        <dbReference type="ARBA" id="ARBA00022729"/>
    </source>
</evidence>
<feature type="signal peptide" evidence="6">
    <location>
        <begin position="1"/>
        <end position="21"/>
    </location>
</feature>
<keyword evidence="4 6" id="KW-0732">Signal</keyword>
<gene>
    <name evidence="7" type="ORF">pipiens_015585</name>
</gene>
<dbReference type="InterPro" id="IPR006170">
    <property type="entry name" value="PBP/GOBP"/>
</dbReference>
<dbReference type="Gene3D" id="1.10.238.20">
    <property type="entry name" value="Pheromone/general odorant binding protein domain"/>
    <property type="match status" value="1"/>
</dbReference>
<evidence type="ECO:0000313" key="7">
    <source>
        <dbReference type="EMBL" id="KAL1378439.1"/>
    </source>
</evidence>
<comment type="subcellular location">
    <subcellularLocation>
        <location evidence="1">Secreted</location>
    </subcellularLocation>
</comment>
<dbReference type="Proteomes" id="UP001562425">
    <property type="component" value="Unassembled WGS sequence"/>
</dbReference>
<feature type="chain" id="PRO_5044834896" evidence="6">
    <location>
        <begin position="22"/>
        <end position="143"/>
    </location>
</feature>
<keyword evidence="3" id="KW-0964">Secreted</keyword>
<dbReference type="InterPro" id="IPR036728">
    <property type="entry name" value="PBP_GOBP_sf"/>
</dbReference>
<comment type="caution">
    <text evidence="7">The sequence shown here is derived from an EMBL/GenBank/DDBJ whole genome shotgun (WGS) entry which is preliminary data.</text>
</comment>
<dbReference type="PANTHER" id="PTHR11857:SF46">
    <property type="entry name" value="GENERAL ODORANT-BINDING PROTEIN 99A-RELATED"/>
    <property type="match status" value="1"/>
</dbReference>
<reference evidence="7 8" key="1">
    <citation type="submission" date="2024-05" db="EMBL/GenBank/DDBJ databases">
        <title>Culex pipiens pipiens assembly and annotation.</title>
        <authorList>
            <person name="Alout H."/>
            <person name="Durand T."/>
        </authorList>
    </citation>
    <scope>NUCLEOTIDE SEQUENCE [LARGE SCALE GENOMIC DNA]</scope>
    <source>
        <strain evidence="7">HA-2024</strain>
        <tissue evidence="7">Whole body</tissue>
    </source>
</reference>
<organism evidence="7 8">
    <name type="scientific">Culex pipiens pipiens</name>
    <name type="common">Northern house mosquito</name>
    <dbReference type="NCBI Taxonomy" id="38569"/>
    <lineage>
        <taxon>Eukaryota</taxon>
        <taxon>Metazoa</taxon>
        <taxon>Ecdysozoa</taxon>
        <taxon>Arthropoda</taxon>
        <taxon>Hexapoda</taxon>
        <taxon>Insecta</taxon>
        <taxon>Pterygota</taxon>
        <taxon>Neoptera</taxon>
        <taxon>Endopterygota</taxon>
        <taxon>Diptera</taxon>
        <taxon>Nematocera</taxon>
        <taxon>Culicoidea</taxon>
        <taxon>Culicidae</taxon>
        <taxon>Culicinae</taxon>
        <taxon>Culicini</taxon>
        <taxon>Culex</taxon>
        <taxon>Culex</taxon>
    </lineage>
</organism>
<dbReference type="Pfam" id="PF01395">
    <property type="entry name" value="PBP_GOBP"/>
    <property type="match status" value="1"/>
</dbReference>
<evidence type="ECO:0000256" key="6">
    <source>
        <dbReference type="SAM" id="SignalP"/>
    </source>
</evidence>
<proteinExistence type="inferred from homology"/>
<evidence type="ECO:0000256" key="5">
    <source>
        <dbReference type="ARBA" id="ARBA00023157"/>
    </source>
</evidence>
<dbReference type="SUPFAM" id="SSF47565">
    <property type="entry name" value="Insect pheromone/odorant-binding proteins"/>
    <property type="match status" value="1"/>
</dbReference>
<dbReference type="EMBL" id="JBEHCU010010309">
    <property type="protein sequence ID" value="KAL1378439.1"/>
    <property type="molecule type" value="Genomic_DNA"/>
</dbReference>
<dbReference type="PANTHER" id="PTHR11857">
    <property type="entry name" value="ODORANT BINDING PROTEIN-RELATED"/>
    <property type="match status" value="1"/>
</dbReference>
<dbReference type="AlphaFoldDB" id="A0ABD1CPT4"/>
<comment type="similarity">
    <text evidence="2">Belongs to the PBP/GOBP family.</text>
</comment>
<keyword evidence="5" id="KW-1015">Disulfide bond</keyword>
<dbReference type="GO" id="GO:0005576">
    <property type="term" value="C:extracellular region"/>
    <property type="evidence" value="ECO:0007669"/>
    <property type="project" value="UniProtKB-SubCell"/>
</dbReference>
<accession>A0ABD1CPT4</accession>
<keyword evidence="8" id="KW-1185">Reference proteome</keyword>
<evidence type="ECO:0000256" key="3">
    <source>
        <dbReference type="ARBA" id="ARBA00022525"/>
    </source>
</evidence>
<sequence length="143" mass="16552">MLSLRLIAVAAALLALTGANSLEEQKQKYRQSKRVCAKLLRVPADIFERYDRSEYAENHDTYCFIRCVAMLHGHYDDERGLLVDSLYEAVSLGKSREEFTELMNGCQAENGEEDTKCYCRKAFKPMLCFGRYFNEWRKKVASD</sequence>
<evidence type="ECO:0000256" key="2">
    <source>
        <dbReference type="ARBA" id="ARBA00008098"/>
    </source>
</evidence>